<evidence type="ECO:0000259" key="2">
    <source>
        <dbReference type="Pfam" id="PF12708"/>
    </source>
</evidence>
<dbReference type="GO" id="GO:0004650">
    <property type="term" value="F:polygalacturonase activity"/>
    <property type="evidence" value="ECO:0007669"/>
    <property type="project" value="InterPro"/>
</dbReference>
<reference evidence="3" key="1">
    <citation type="submission" date="2019-04" db="EMBL/GenBank/DDBJ databases">
        <title>Sequencing of skin fungus with MAO and IRED activity.</title>
        <authorList>
            <person name="Marsaioli A.J."/>
            <person name="Bonatto J.M.C."/>
            <person name="Reis Junior O."/>
        </authorList>
    </citation>
    <scope>NUCLEOTIDE SEQUENCE</scope>
    <source>
        <strain evidence="3">30M1</strain>
    </source>
</reference>
<proteinExistence type="predicted"/>
<gene>
    <name evidence="3" type="primary">EXG1_2</name>
    <name evidence="3" type="ORF">E8E13_002441</name>
</gene>
<feature type="chain" id="PRO_5040476612" evidence="1">
    <location>
        <begin position="18"/>
        <end position="789"/>
    </location>
</feature>
<evidence type="ECO:0000313" key="4">
    <source>
        <dbReference type="Proteomes" id="UP000801428"/>
    </source>
</evidence>
<dbReference type="CDD" id="cd23668">
    <property type="entry name" value="GH55_beta13glucanase-like"/>
    <property type="match status" value="1"/>
</dbReference>
<dbReference type="InterPro" id="IPR012334">
    <property type="entry name" value="Pectin_lyas_fold"/>
</dbReference>
<feature type="domain" description="Rhamnogalacturonase A/B/Epimerase-like pectate lyase" evidence="2">
    <location>
        <begin position="75"/>
        <end position="297"/>
    </location>
</feature>
<dbReference type="Gene3D" id="2.160.20.10">
    <property type="entry name" value="Single-stranded right-handed beta-helix, Pectin lyase-like"/>
    <property type="match status" value="2"/>
</dbReference>
<dbReference type="OrthoDB" id="1046782at2759"/>
<dbReference type="SUPFAM" id="SSF51126">
    <property type="entry name" value="Pectin lyase-like"/>
    <property type="match status" value="2"/>
</dbReference>
<feature type="domain" description="Rhamnogalacturonase A/B/Epimerase-like pectate lyase" evidence="2">
    <location>
        <begin position="426"/>
        <end position="627"/>
    </location>
</feature>
<dbReference type="InterPro" id="IPR024535">
    <property type="entry name" value="RHGA/B-epi-like_pectate_lyase"/>
</dbReference>
<protein>
    <submittedName>
        <fullName evidence="3">Exo-1,3-beta-glucanase</fullName>
    </submittedName>
</protein>
<comment type="caution">
    <text evidence="3">The sequence shown here is derived from an EMBL/GenBank/DDBJ whole genome shotgun (WGS) entry which is preliminary data.</text>
</comment>
<dbReference type="InterPro" id="IPR011050">
    <property type="entry name" value="Pectin_lyase_fold/virulence"/>
</dbReference>
<dbReference type="InterPro" id="IPR039279">
    <property type="entry name" value="QRT3-like"/>
</dbReference>
<keyword evidence="1" id="KW-0732">Signal</keyword>
<dbReference type="Proteomes" id="UP000801428">
    <property type="component" value="Unassembled WGS sequence"/>
</dbReference>
<accession>A0A9P4TJS2</accession>
<sequence>MQLFSTVLCLWAAVSQCAVLSPHPRATDPASSSFEATILDENLQPRAAADGYWLNDLSGKGLAPFNPNPAAYKVFRNVLDYGAKGDGVTDDSDAINRAISDGNRCGPSVCDSSTDTPAVVYIPSGTYLIGKPIIFYYMTQLIGNPRNLPVLKASASLEAIALIDGSPYGNTGEPGWISTNLFMRQIRNLIIDGTARPPTQGFQGIHWPASQATTIQNVKIRMTQASNSVHAGIFVENGSGGHMADLDISGGLYGLNIGNQQFTMRNVKISNAVVGISQIWNWGWLYSGLSISDCGTAFSMTNGAASNKLEVGSVVIIDSEITNCPTFVDQAWTRSTTPIGAGQLVIENVKLSNVPVAVKGPSGATVLAGGSLTIGTWGQGNQYTPSGPVKFQGPLTTAARPAGLLDNGKFYSKSKPQYETLATSSFISARGSGATGNGNTDDTAALQSAINQAVSQNKVLFFEHGVYKVTNTLDFPPGLRAVGETFPAIMGSGANFADQNNPRPVVRIGKAGDSGSIEWSDMIVQTQGGTAGAKLIEYNLKTARGSGVWDVHTRVGGAKGTNQQVAQCPKGSVNTQCYAAHTNVHVTSSASGAYFENNWFWTADHDLDDWNSTQISIFTGRGLLVEGRGTWLWANGVEHHALYQYQFSKASDIFAGFIQTETPYYMPTPDALSQPYARQAAYNDPVYTAGQRPWGLRVVDSTNVQIYGGGLYSFFVNYSTSCSSADAPGGKRICQPRILSIEGASTFKAFALSQVGVEQMLTINNVDYATWSDNVSVYSNTIGYIKYPQ</sequence>
<dbReference type="EMBL" id="SWKU01000004">
    <property type="protein sequence ID" value="KAF3007407.1"/>
    <property type="molecule type" value="Genomic_DNA"/>
</dbReference>
<organism evidence="3 4">
    <name type="scientific">Curvularia kusanoi</name>
    <name type="common">Cochliobolus kusanoi</name>
    <dbReference type="NCBI Taxonomy" id="90978"/>
    <lineage>
        <taxon>Eukaryota</taxon>
        <taxon>Fungi</taxon>
        <taxon>Dikarya</taxon>
        <taxon>Ascomycota</taxon>
        <taxon>Pezizomycotina</taxon>
        <taxon>Dothideomycetes</taxon>
        <taxon>Pleosporomycetidae</taxon>
        <taxon>Pleosporales</taxon>
        <taxon>Pleosporineae</taxon>
        <taxon>Pleosporaceae</taxon>
        <taxon>Curvularia</taxon>
    </lineage>
</organism>
<dbReference type="AlphaFoldDB" id="A0A9P4TJS2"/>
<keyword evidence="4" id="KW-1185">Reference proteome</keyword>
<evidence type="ECO:0000256" key="1">
    <source>
        <dbReference type="SAM" id="SignalP"/>
    </source>
</evidence>
<evidence type="ECO:0000313" key="3">
    <source>
        <dbReference type="EMBL" id="KAF3007407.1"/>
    </source>
</evidence>
<dbReference type="Pfam" id="PF12708">
    <property type="entry name" value="Pect-lyase_RHGA_epim"/>
    <property type="match status" value="2"/>
</dbReference>
<dbReference type="PANTHER" id="PTHR33928">
    <property type="entry name" value="POLYGALACTURONASE QRT3"/>
    <property type="match status" value="1"/>
</dbReference>
<name>A0A9P4TJS2_CURKU</name>
<dbReference type="PANTHER" id="PTHR33928:SF2">
    <property type="entry name" value="PECTATE LYASE SUPERFAMILY PROTEIN DOMAIN-CONTAINING PROTEIN-RELATED"/>
    <property type="match status" value="1"/>
</dbReference>
<feature type="signal peptide" evidence="1">
    <location>
        <begin position="1"/>
        <end position="17"/>
    </location>
</feature>